<dbReference type="EMBL" id="JAJOMB010000029">
    <property type="protein sequence ID" value="MCD5316397.1"/>
    <property type="molecule type" value="Genomic_DNA"/>
</dbReference>
<feature type="transmembrane region" description="Helical" evidence="1">
    <location>
        <begin position="34"/>
        <end position="56"/>
    </location>
</feature>
<comment type="caution">
    <text evidence="2">The sequence shown here is derived from an EMBL/GenBank/DDBJ whole genome shotgun (WGS) entry which is preliminary data.</text>
</comment>
<feature type="transmembrane region" description="Helical" evidence="1">
    <location>
        <begin position="88"/>
        <end position="108"/>
    </location>
</feature>
<evidence type="ECO:0000256" key="1">
    <source>
        <dbReference type="SAM" id="Phobius"/>
    </source>
</evidence>
<evidence type="ECO:0000313" key="2">
    <source>
        <dbReference type="EMBL" id="MCD5316397.1"/>
    </source>
</evidence>
<accession>A0A9X1NK00</accession>
<reference evidence="2" key="1">
    <citation type="submission" date="2021-11" db="EMBL/GenBank/DDBJ databases">
        <title>Streptomyces corallinus and Kineosporia corallina sp. nov., two new coral-derived marine actinobacteria.</title>
        <authorList>
            <person name="Buangrab K."/>
            <person name="Sutthacheep M."/>
            <person name="Yeemin T."/>
            <person name="Harunari E."/>
            <person name="Igarashi Y."/>
            <person name="Sripreechasak P."/>
            <person name="Kanchanasin P."/>
            <person name="Tanasupawat S."/>
            <person name="Phongsopitanun W."/>
        </authorList>
    </citation>
    <scope>NUCLEOTIDE SEQUENCE</scope>
    <source>
        <strain evidence="2">JCM 31032</strain>
    </source>
</reference>
<feature type="transmembrane region" description="Helical" evidence="1">
    <location>
        <begin position="115"/>
        <end position="133"/>
    </location>
</feature>
<sequence length="300" mass="33275">MTNPSTTEASGEPAARTPSVIGSLRSWVFEPVPLARVAVLRVLVYLFVVYDMFLVIADPPKLATVSAQLYRPVRMREWLHLPVPFPEYVQTLRVVVIIACAVMVLSVFRRLPGWIPLTAGLVAAAGFTDWASIGMSYSKVDHDHFALVVALWVLPTVGLATTADRRTGLRSEAAGWALLAIQIGVVATYFLSAVAKVRFGGWDWVTGSTFAWAMTRRGTDLGRALLDPPWILIASQWLLFIVEVLSPLILWARGKLRYLMVAGFLLFHLSTQLAMSINFLPLVVCLMAFLPLEKLIRQKN</sequence>
<evidence type="ECO:0008006" key="4">
    <source>
        <dbReference type="Google" id="ProtNLM"/>
    </source>
</evidence>
<feature type="transmembrane region" description="Helical" evidence="1">
    <location>
        <begin position="145"/>
        <end position="163"/>
    </location>
</feature>
<keyword evidence="1" id="KW-0472">Membrane</keyword>
<gene>
    <name evidence="2" type="ORF">LR394_36420</name>
</gene>
<feature type="transmembrane region" description="Helical" evidence="1">
    <location>
        <begin position="175"/>
        <end position="195"/>
    </location>
</feature>
<name>A0A9X1NK00_9ACTN</name>
<keyword evidence="1" id="KW-1133">Transmembrane helix</keyword>
<feature type="transmembrane region" description="Helical" evidence="1">
    <location>
        <begin position="230"/>
        <end position="252"/>
    </location>
</feature>
<proteinExistence type="predicted"/>
<dbReference type="RefSeq" id="WP_231449246.1">
    <property type="nucleotide sequence ID" value="NZ_JAJOMB010000029.1"/>
</dbReference>
<keyword evidence="3" id="KW-1185">Reference proteome</keyword>
<keyword evidence="1" id="KW-0812">Transmembrane</keyword>
<dbReference type="Proteomes" id="UP001138997">
    <property type="component" value="Unassembled WGS sequence"/>
</dbReference>
<feature type="transmembrane region" description="Helical" evidence="1">
    <location>
        <begin position="264"/>
        <end position="290"/>
    </location>
</feature>
<dbReference type="AlphaFoldDB" id="A0A9X1NK00"/>
<organism evidence="2 3">
    <name type="scientific">Kineosporia babensis</name>
    <dbReference type="NCBI Taxonomy" id="499548"/>
    <lineage>
        <taxon>Bacteria</taxon>
        <taxon>Bacillati</taxon>
        <taxon>Actinomycetota</taxon>
        <taxon>Actinomycetes</taxon>
        <taxon>Kineosporiales</taxon>
        <taxon>Kineosporiaceae</taxon>
        <taxon>Kineosporia</taxon>
    </lineage>
</organism>
<evidence type="ECO:0000313" key="3">
    <source>
        <dbReference type="Proteomes" id="UP001138997"/>
    </source>
</evidence>
<protein>
    <recommendedName>
        <fullName evidence="4">HTTM domain-containing protein</fullName>
    </recommendedName>
</protein>